<protein>
    <recommendedName>
        <fullName evidence="5">50S ribosomal protein L4</fullName>
    </recommendedName>
</protein>
<dbReference type="OrthoDB" id="4871889at2"/>
<keyword evidence="2" id="KW-1133">Transmembrane helix</keyword>
<gene>
    <name evidence="3" type="ORF">CLV29_0350</name>
</gene>
<sequence>MSKSKKKAAAEITHTAAKAGEDALNKISPYVESARDAIAPKLDEAIERITPAVEAARDRFEKDVLPRINEALKEAAEHPAAEEARKRGLAAAAALRGELSVPEPTKKKRKIFLPLLLIGLTAGIGYLLWKRLAGDSDEWETYGTTSWNPSNDFTVKEESTSQSFSEPVDVPEAGESASAAETTDVDAPAVDQPVAEGEAANYGPGSYVGDEPPVGYTIKGNARSMKYHTTSSNGYERTIADVWFADEASAEAAGFTRAQR</sequence>
<keyword evidence="2" id="KW-0812">Transmembrane</keyword>
<comment type="caution">
    <text evidence="3">The sequence shown here is derived from an EMBL/GenBank/DDBJ whole genome shotgun (WGS) entry which is preliminary data.</text>
</comment>
<evidence type="ECO:0000256" key="2">
    <source>
        <dbReference type="SAM" id="Phobius"/>
    </source>
</evidence>
<dbReference type="Proteomes" id="UP000295371">
    <property type="component" value="Unassembled WGS sequence"/>
</dbReference>
<feature type="region of interest" description="Disordered" evidence="1">
    <location>
        <begin position="144"/>
        <end position="186"/>
    </location>
</feature>
<dbReference type="InterPro" id="IPR035214">
    <property type="entry name" value="DUF5324"/>
</dbReference>
<reference evidence="3 4" key="1">
    <citation type="submission" date="2019-03" db="EMBL/GenBank/DDBJ databases">
        <title>Genomic Encyclopedia of Archaeal and Bacterial Type Strains, Phase II (KMG-II): from individual species to whole genera.</title>
        <authorList>
            <person name="Goeker M."/>
        </authorList>
    </citation>
    <scope>NUCLEOTIDE SEQUENCE [LARGE SCALE GENOMIC DNA]</scope>
    <source>
        <strain evidence="3 4">DSM 24323</strain>
    </source>
</reference>
<dbReference type="AlphaFoldDB" id="A0A4R7J5X0"/>
<name>A0A4R7J5X0_9ACTN</name>
<keyword evidence="4" id="KW-1185">Reference proteome</keyword>
<accession>A0A4R7J5X0</accession>
<dbReference type="Pfam" id="PF17258">
    <property type="entry name" value="DUF5324"/>
    <property type="match status" value="1"/>
</dbReference>
<organism evidence="3 4">
    <name type="scientific">Naumannella halotolerans</name>
    <dbReference type="NCBI Taxonomy" id="993414"/>
    <lineage>
        <taxon>Bacteria</taxon>
        <taxon>Bacillati</taxon>
        <taxon>Actinomycetota</taxon>
        <taxon>Actinomycetes</taxon>
        <taxon>Propionibacteriales</taxon>
        <taxon>Propionibacteriaceae</taxon>
        <taxon>Naumannella</taxon>
    </lineage>
</organism>
<dbReference type="RefSeq" id="WP_133753362.1">
    <property type="nucleotide sequence ID" value="NZ_CP171129.1"/>
</dbReference>
<evidence type="ECO:0000313" key="3">
    <source>
        <dbReference type="EMBL" id="TDT32762.1"/>
    </source>
</evidence>
<feature type="compositionally biased region" description="Polar residues" evidence="1">
    <location>
        <begin position="144"/>
        <end position="153"/>
    </location>
</feature>
<evidence type="ECO:0008006" key="5">
    <source>
        <dbReference type="Google" id="ProtNLM"/>
    </source>
</evidence>
<evidence type="ECO:0000256" key="1">
    <source>
        <dbReference type="SAM" id="MobiDB-lite"/>
    </source>
</evidence>
<proteinExistence type="predicted"/>
<dbReference type="SUPFAM" id="SSF58113">
    <property type="entry name" value="Apolipoprotein A-I"/>
    <property type="match status" value="1"/>
</dbReference>
<feature type="transmembrane region" description="Helical" evidence="2">
    <location>
        <begin position="111"/>
        <end position="129"/>
    </location>
</feature>
<dbReference type="EMBL" id="SOAW01000001">
    <property type="protein sequence ID" value="TDT32762.1"/>
    <property type="molecule type" value="Genomic_DNA"/>
</dbReference>
<evidence type="ECO:0000313" key="4">
    <source>
        <dbReference type="Proteomes" id="UP000295371"/>
    </source>
</evidence>
<keyword evidence="2" id="KW-0472">Membrane</keyword>